<dbReference type="Proteomes" id="UP001374535">
    <property type="component" value="Chromosome 1"/>
</dbReference>
<protein>
    <submittedName>
        <fullName evidence="2">Uncharacterized protein</fullName>
    </submittedName>
</protein>
<organism evidence="2 3">
    <name type="scientific">Vigna mungo</name>
    <name type="common">Black gram</name>
    <name type="synonym">Phaseolus mungo</name>
    <dbReference type="NCBI Taxonomy" id="3915"/>
    <lineage>
        <taxon>Eukaryota</taxon>
        <taxon>Viridiplantae</taxon>
        <taxon>Streptophyta</taxon>
        <taxon>Embryophyta</taxon>
        <taxon>Tracheophyta</taxon>
        <taxon>Spermatophyta</taxon>
        <taxon>Magnoliopsida</taxon>
        <taxon>eudicotyledons</taxon>
        <taxon>Gunneridae</taxon>
        <taxon>Pentapetalae</taxon>
        <taxon>rosids</taxon>
        <taxon>fabids</taxon>
        <taxon>Fabales</taxon>
        <taxon>Fabaceae</taxon>
        <taxon>Papilionoideae</taxon>
        <taxon>50 kb inversion clade</taxon>
        <taxon>NPAAA clade</taxon>
        <taxon>indigoferoid/millettioid clade</taxon>
        <taxon>Phaseoleae</taxon>
        <taxon>Vigna</taxon>
    </lineage>
</organism>
<feature type="compositionally biased region" description="Polar residues" evidence="1">
    <location>
        <begin position="141"/>
        <end position="155"/>
    </location>
</feature>
<gene>
    <name evidence="2" type="ORF">V8G54_005103</name>
</gene>
<sequence>MLTKGLEGINKIMDFRSFLKNPICSKANVMIIYGIVKKIKIHWPSLICDTMMKAKKYTHYPLPYALLVSRICEYKRVDVFTEVFQSTHPKSQIRSSSLRQMGFILQGNTYVHHDDVGNPEDEDEDQEIDDIQDAARPSAPTPANDSYSSESLSRQ</sequence>
<accession>A0AAQ3SBR6</accession>
<feature type="compositionally biased region" description="Acidic residues" evidence="1">
    <location>
        <begin position="117"/>
        <end position="132"/>
    </location>
</feature>
<dbReference type="EMBL" id="CP144700">
    <property type="protein sequence ID" value="WVZ26559.1"/>
    <property type="molecule type" value="Genomic_DNA"/>
</dbReference>
<evidence type="ECO:0000313" key="2">
    <source>
        <dbReference type="EMBL" id="WVZ26559.1"/>
    </source>
</evidence>
<evidence type="ECO:0000313" key="3">
    <source>
        <dbReference type="Proteomes" id="UP001374535"/>
    </source>
</evidence>
<proteinExistence type="predicted"/>
<reference evidence="2 3" key="1">
    <citation type="journal article" date="2023" name="Life. Sci Alliance">
        <title>Evolutionary insights into 3D genome organization and epigenetic landscape of Vigna mungo.</title>
        <authorList>
            <person name="Junaid A."/>
            <person name="Singh B."/>
            <person name="Bhatia S."/>
        </authorList>
    </citation>
    <scope>NUCLEOTIDE SEQUENCE [LARGE SCALE GENOMIC DNA]</scope>
    <source>
        <strain evidence="2">Urdbean</strain>
    </source>
</reference>
<dbReference type="AlphaFoldDB" id="A0AAQ3SBR6"/>
<evidence type="ECO:0000256" key="1">
    <source>
        <dbReference type="SAM" id="MobiDB-lite"/>
    </source>
</evidence>
<name>A0AAQ3SBR6_VIGMU</name>
<feature type="region of interest" description="Disordered" evidence="1">
    <location>
        <begin position="114"/>
        <end position="155"/>
    </location>
</feature>
<keyword evidence="3" id="KW-1185">Reference proteome</keyword>